<dbReference type="Proteomes" id="UP000828390">
    <property type="component" value="Unassembled WGS sequence"/>
</dbReference>
<evidence type="ECO:0000256" key="1">
    <source>
        <dbReference type="SAM" id="MobiDB-lite"/>
    </source>
</evidence>
<feature type="compositionally biased region" description="Acidic residues" evidence="1">
    <location>
        <begin position="46"/>
        <end position="67"/>
    </location>
</feature>
<dbReference type="AlphaFoldDB" id="A0A9D4CXS8"/>
<reference evidence="2" key="1">
    <citation type="journal article" date="2019" name="bioRxiv">
        <title>The Genome of the Zebra Mussel, Dreissena polymorpha: A Resource for Invasive Species Research.</title>
        <authorList>
            <person name="McCartney M.A."/>
            <person name="Auch B."/>
            <person name="Kono T."/>
            <person name="Mallez S."/>
            <person name="Zhang Y."/>
            <person name="Obille A."/>
            <person name="Becker A."/>
            <person name="Abrahante J.E."/>
            <person name="Garbe J."/>
            <person name="Badalamenti J.P."/>
            <person name="Herman A."/>
            <person name="Mangelson H."/>
            <person name="Liachko I."/>
            <person name="Sullivan S."/>
            <person name="Sone E.D."/>
            <person name="Koren S."/>
            <person name="Silverstein K.A.T."/>
            <person name="Beckman K.B."/>
            <person name="Gohl D.M."/>
        </authorList>
    </citation>
    <scope>NUCLEOTIDE SEQUENCE</scope>
    <source>
        <strain evidence="2">Duluth1</strain>
        <tissue evidence="2">Whole animal</tissue>
    </source>
</reference>
<proteinExistence type="predicted"/>
<keyword evidence="3" id="KW-1185">Reference proteome</keyword>
<name>A0A9D4CXS8_DREPO</name>
<comment type="caution">
    <text evidence="2">The sequence shown here is derived from an EMBL/GenBank/DDBJ whole genome shotgun (WGS) entry which is preliminary data.</text>
</comment>
<sequence length="142" mass="16711">MCKTVLQGTLEGGRHRGRQKKNWIDNVFRIVVPHFPPNGQTGQGIYDDDDDDDDDDEEEEEEEEEKEDNLPYLTNMKYSPKILFSEVKLPKYLPTAQGTNIPYQRVFTDPRQTPHGYTITTAITRKSFQIWKDFCFSFHYEK</sequence>
<accession>A0A9D4CXS8</accession>
<evidence type="ECO:0000313" key="3">
    <source>
        <dbReference type="Proteomes" id="UP000828390"/>
    </source>
</evidence>
<dbReference type="EMBL" id="JAIWYP010000011">
    <property type="protein sequence ID" value="KAH3734579.1"/>
    <property type="molecule type" value="Genomic_DNA"/>
</dbReference>
<gene>
    <name evidence="2" type="ORF">DPMN_041018</name>
</gene>
<feature type="region of interest" description="Disordered" evidence="1">
    <location>
        <begin position="34"/>
        <end position="70"/>
    </location>
</feature>
<evidence type="ECO:0000313" key="2">
    <source>
        <dbReference type="EMBL" id="KAH3734579.1"/>
    </source>
</evidence>
<organism evidence="2 3">
    <name type="scientific">Dreissena polymorpha</name>
    <name type="common">Zebra mussel</name>
    <name type="synonym">Mytilus polymorpha</name>
    <dbReference type="NCBI Taxonomy" id="45954"/>
    <lineage>
        <taxon>Eukaryota</taxon>
        <taxon>Metazoa</taxon>
        <taxon>Spiralia</taxon>
        <taxon>Lophotrochozoa</taxon>
        <taxon>Mollusca</taxon>
        <taxon>Bivalvia</taxon>
        <taxon>Autobranchia</taxon>
        <taxon>Heteroconchia</taxon>
        <taxon>Euheterodonta</taxon>
        <taxon>Imparidentia</taxon>
        <taxon>Neoheterodontei</taxon>
        <taxon>Myida</taxon>
        <taxon>Dreissenoidea</taxon>
        <taxon>Dreissenidae</taxon>
        <taxon>Dreissena</taxon>
    </lineage>
</organism>
<reference evidence="2" key="2">
    <citation type="submission" date="2020-11" db="EMBL/GenBank/DDBJ databases">
        <authorList>
            <person name="McCartney M.A."/>
            <person name="Auch B."/>
            <person name="Kono T."/>
            <person name="Mallez S."/>
            <person name="Becker A."/>
            <person name="Gohl D.M."/>
            <person name="Silverstein K.A.T."/>
            <person name="Koren S."/>
            <person name="Bechman K.B."/>
            <person name="Herman A."/>
            <person name="Abrahante J.E."/>
            <person name="Garbe J."/>
        </authorList>
    </citation>
    <scope>NUCLEOTIDE SEQUENCE</scope>
    <source>
        <strain evidence="2">Duluth1</strain>
        <tissue evidence="2">Whole animal</tissue>
    </source>
</reference>
<protein>
    <submittedName>
        <fullName evidence="2">Uncharacterized protein</fullName>
    </submittedName>
</protein>